<protein>
    <recommendedName>
        <fullName evidence="10">L-cysteine:1D-myo-inositol 2-amino-2-deoxy-alpha-D-glucopyranoside ligase</fullName>
        <shortName evidence="10">L-Cys:GlcN-Ins ligase</shortName>
        <ecNumber evidence="10">6.3.1.13</ecNumber>
    </recommendedName>
    <alternativeName>
        <fullName evidence="10">Mycothiol ligase</fullName>
        <shortName evidence="10">MSH ligase</shortName>
    </alternativeName>
</protein>
<dbReference type="Gene3D" id="3.40.50.620">
    <property type="entry name" value="HUPs"/>
    <property type="match status" value="1"/>
</dbReference>
<keyword evidence="4 10" id="KW-0436">Ligase</keyword>
<comment type="similarity">
    <text evidence="2 10">Belongs to the class-I aminoacyl-tRNA synthetase family. MshC subfamily.</text>
</comment>
<dbReference type="GO" id="GO:0035446">
    <property type="term" value="F:cysteine-glucosaminylinositol ligase activity"/>
    <property type="evidence" value="ECO:0007669"/>
    <property type="project" value="UniProtKB-UniRule"/>
</dbReference>
<feature type="binding site" evidence="10">
    <location>
        <position position="256"/>
    </location>
    <ligand>
        <name>Zn(2+)</name>
        <dbReference type="ChEBI" id="CHEBI:29105"/>
    </ligand>
</feature>
<reference evidence="12" key="1">
    <citation type="submission" date="2023-06" db="EMBL/GenBank/DDBJ databases">
        <title>Gordonia sp. nov. and Pseudochrobactrum sp. nov., two species isolated from the burying beetle Nicrophorus vespilloides.</title>
        <authorList>
            <person name="Poehlein A."/>
            <person name="Guzman J."/>
            <person name="Daniel R."/>
            <person name="Vilcinskas A."/>
        </authorList>
    </citation>
    <scope>NUCLEOTIDE SEQUENCE</scope>
    <source>
        <strain evidence="12">MP11Mi</strain>
    </source>
</reference>
<feature type="short sequence motif" description="'HIGH' region" evidence="10">
    <location>
        <begin position="45"/>
        <end position="55"/>
    </location>
</feature>
<feature type="binding site" evidence="10">
    <location>
        <begin position="43"/>
        <end position="46"/>
    </location>
    <ligand>
        <name>L-cysteinyl-5'-AMP</name>
        <dbReference type="ChEBI" id="CHEBI:144924"/>
    </ligand>
</feature>
<keyword evidence="8 10" id="KW-0067">ATP-binding</keyword>
<dbReference type="FunFam" id="3.40.50.620:FF:000134">
    <property type="entry name" value="L-cysteine:1D-myo-inositol 2-amino-2-deoxy-alpha-D-glucopyranoside ligase"/>
    <property type="match status" value="1"/>
</dbReference>
<dbReference type="GO" id="GO:0010125">
    <property type="term" value="P:mycothiol biosynthetic process"/>
    <property type="evidence" value="ECO:0007669"/>
    <property type="project" value="UniProtKB-UniRule"/>
</dbReference>
<organism evidence="12">
    <name type="scientific">Gordonia sp. MP11Mi</name>
    <dbReference type="NCBI Taxonomy" id="3022769"/>
    <lineage>
        <taxon>Bacteria</taxon>
        <taxon>Bacillati</taxon>
        <taxon>Actinomycetota</taxon>
        <taxon>Actinomycetes</taxon>
        <taxon>Mycobacteriales</taxon>
        <taxon>Gordoniaceae</taxon>
        <taxon>Gordonia</taxon>
    </lineage>
</organism>
<keyword evidence="7 10" id="KW-0862">Zinc</keyword>
<accession>A0AA97CX50</accession>
<dbReference type="EC" id="6.3.1.13" evidence="10"/>
<feature type="domain" description="tRNA synthetases class I catalytic" evidence="11">
    <location>
        <begin position="38"/>
        <end position="334"/>
    </location>
</feature>
<dbReference type="Gene3D" id="1.20.120.640">
    <property type="entry name" value="Anticodon-binding domain of a subclass of class I aminoacyl-tRNA synthetases"/>
    <property type="match status" value="1"/>
</dbReference>
<dbReference type="GO" id="GO:0005524">
    <property type="term" value="F:ATP binding"/>
    <property type="evidence" value="ECO:0007669"/>
    <property type="project" value="UniProtKB-KW"/>
</dbReference>
<gene>
    <name evidence="10 12" type="primary">mshC</name>
    <name evidence="12" type="ORF">MP11Mi_32270</name>
</gene>
<evidence type="ECO:0000256" key="8">
    <source>
        <dbReference type="ARBA" id="ARBA00022840"/>
    </source>
</evidence>
<dbReference type="GO" id="GO:0005829">
    <property type="term" value="C:cytosol"/>
    <property type="evidence" value="ECO:0007669"/>
    <property type="project" value="TreeGrafter"/>
</dbReference>
<dbReference type="InterPro" id="IPR024909">
    <property type="entry name" value="Cys-tRNA/MSH_ligase"/>
</dbReference>
<dbReference type="InterPro" id="IPR017812">
    <property type="entry name" value="Mycothiol_ligase_MshC"/>
</dbReference>
<dbReference type="GO" id="GO:0004817">
    <property type="term" value="F:cysteine-tRNA ligase activity"/>
    <property type="evidence" value="ECO:0007669"/>
    <property type="project" value="TreeGrafter"/>
</dbReference>
<dbReference type="GO" id="GO:0008270">
    <property type="term" value="F:zinc ion binding"/>
    <property type="evidence" value="ECO:0007669"/>
    <property type="project" value="UniProtKB-UniRule"/>
</dbReference>
<comment type="function">
    <text evidence="1 10">Catalyzes the ATP-dependent condensation of GlcN-Ins and L-cysteine to form L-Cys-GlcN-Ins.</text>
</comment>
<evidence type="ECO:0000256" key="7">
    <source>
        <dbReference type="ARBA" id="ARBA00022833"/>
    </source>
</evidence>
<dbReference type="SUPFAM" id="SSF52374">
    <property type="entry name" value="Nucleotidylyl transferase"/>
    <property type="match status" value="1"/>
</dbReference>
<evidence type="ECO:0000256" key="9">
    <source>
        <dbReference type="ARBA" id="ARBA00048350"/>
    </source>
</evidence>
<comment type="catalytic activity">
    <reaction evidence="9 10">
        <text>1D-myo-inositol 2-amino-2-deoxy-alpha-D-glucopyranoside + L-cysteine + ATP = 1D-myo-inositol 2-(L-cysteinylamino)-2-deoxy-alpha-D-glucopyranoside + AMP + diphosphate + H(+)</text>
        <dbReference type="Rhea" id="RHEA:26176"/>
        <dbReference type="ChEBI" id="CHEBI:15378"/>
        <dbReference type="ChEBI" id="CHEBI:30616"/>
        <dbReference type="ChEBI" id="CHEBI:33019"/>
        <dbReference type="ChEBI" id="CHEBI:35235"/>
        <dbReference type="ChEBI" id="CHEBI:58886"/>
        <dbReference type="ChEBI" id="CHEBI:58887"/>
        <dbReference type="ChEBI" id="CHEBI:456215"/>
        <dbReference type="EC" id="6.3.1.13"/>
    </reaction>
</comment>
<comment type="cofactor">
    <cofactor evidence="10">
        <name>Zn(2+)</name>
        <dbReference type="ChEBI" id="CHEBI:29105"/>
    </cofactor>
    <text evidence="10">Binds 1 zinc ion per subunit.</text>
</comment>
<feature type="binding site" evidence="10">
    <location>
        <position position="43"/>
    </location>
    <ligand>
        <name>Zn(2+)</name>
        <dbReference type="ChEBI" id="CHEBI:29105"/>
    </ligand>
</feature>
<feature type="binding site" evidence="10">
    <location>
        <position position="227"/>
    </location>
    <ligand>
        <name>L-cysteinyl-5'-AMP</name>
        <dbReference type="ChEBI" id="CHEBI:144924"/>
    </ligand>
</feature>
<dbReference type="AlphaFoldDB" id="A0AA97CX50"/>
<dbReference type="EMBL" id="CP128986">
    <property type="protein sequence ID" value="WOC14114.1"/>
    <property type="molecule type" value="Genomic_DNA"/>
</dbReference>
<evidence type="ECO:0000256" key="10">
    <source>
        <dbReference type="HAMAP-Rule" id="MF_01697"/>
    </source>
</evidence>
<comment type="subunit">
    <text evidence="3 10">Monomer.</text>
</comment>
<keyword evidence="5 10" id="KW-0479">Metal-binding</keyword>
<dbReference type="RefSeq" id="WP_420039875.1">
    <property type="nucleotide sequence ID" value="NZ_CP128986.1"/>
</dbReference>
<feature type="binding site" evidence="10">
    <location>
        <begin position="81"/>
        <end position="83"/>
    </location>
    <ligand>
        <name>L-cysteinyl-5'-AMP</name>
        <dbReference type="ChEBI" id="CHEBI:144924"/>
    </ligand>
</feature>
<proteinExistence type="inferred from homology"/>
<dbReference type="PANTHER" id="PTHR10890:SF3">
    <property type="entry name" value="CYSTEINE--TRNA LIGASE, CYTOPLASMIC"/>
    <property type="match status" value="1"/>
</dbReference>
<feature type="binding site" evidence="10">
    <location>
        <position position="58"/>
    </location>
    <ligand>
        <name>L-cysteinyl-5'-AMP</name>
        <dbReference type="ChEBI" id="CHEBI:144924"/>
    </ligand>
</feature>
<dbReference type="InterPro" id="IPR032678">
    <property type="entry name" value="tRNA-synt_1_cat_dom"/>
</dbReference>
<feature type="short sequence motif" description="'KMSKS' region" evidence="10">
    <location>
        <begin position="289"/>
        <end position="293"/>
    </location>
</feature>
<dbReference type="CDD" id="cd00672">
    <property type="entry name" value="CysRS_core"/>
    <property type="match status" value="1"/>
</dbReference>
<dbReference type="InterPro" id="IPR014729">
    <property type="entry name" value="Rossmann-like_a/b/a_fold"/>
</dbReference>
<evidence type="ECO:0000256" key="6">
    <source>
        <dbReference type="ARBA" id="ARBA00022741"/>
    </source>
</evidence>
<dbReference type="PANTHER" id="PTHR10890">
    <property type="entry name" value="CYSTEINYL-TRNA SYNTHETASE"/>
    <property type="match status" value="1"/>
</dbReference>
<feature type="binding site" evidence="10">
    <location>
        <position position="283"/>
    </location>
    <ligand>
        <name>L-cysteinyl-5'-AMP</name>
        <dbReference type="ChEBI" id="CHEBI:144924"/>
    </ligand>
</feature>
<dbReference type="HAMAP" id="MF_01697">
    <property type="entry name" value="MshC"/>
    <property type="match status" value="1"/>
</dbReference>
<feature type="binding site" evidence="10">
    <location>
        <begin position="249"/>
        <end position="251"/>
    </location>
    <ligand>
        <name>L-cysteinyl-5'-AMP</name>
        <dbReference type="ChEBI" id="CHEBI:144924"/>
    </ligand>
</feature>
<evidence type="ECO:0000256" key="2">
    <source>
        <dbReference type="ARBA" id="ARBA00007723"/>
    </source>
</evidence>
<feature type="binding site" evidence="10">
    <location>
        <position position="231"/>
    </location>
    <ligand>
        <name>Zn(2+)</name>
        <dbReference type="ChEBI" id="CHEBI:29105"/>
    </ligand>
</feature>
<keyword evidence="6 10" id="KW-0547">Nucleotide-binding</keyword>
<dbReference type="GO" id="GO:0006423">
    <property type="term" value="P:cysteinyl-tRNA aminoacylation"/>
    <property type="evidence" value="ECO:0007669"/>
    <property type="project" value="TreeGrafter"/>
</dbReference>
<sequence length="416" mass="45229">MQSWSSPHIPSVPGTAPALRLYDTSDAQVKPLAPGPVATMYVCGITPYDATHLGHAATYVTFDLINRVLRDQGHEVHYVQNITDVDDPLFERAERDGVDWRDLGSGEIDLFRDDMAALRVLAPRDYIGAVESVDEVVSAVEKLLEIGAAYVVDDPEHPDVYFNVDATPQFGYESNYDAQTMARFFVERGGDPDRAGKRNPLDALLWRVQRPGEPAWPSPFGDGRPGWHIECSAIALNRLGMAFDVQGGGSDLIFPHHEFSAAHAEAATGERRFARTYVHTGMIGLDGEKMSKSLGNLVKVSVLRAKGVDASAVRLGLLSGHYRQDRMWTDQVLSDGERRLATWRRAARVSIAPDATDTVARLRQHLADDLDTPKALAAVDAWAADAILGIGASTESPGLIADAVDALLGVDIAPRG</sequence>
<evidence type="ECO:0000256" key="4">
    <source>
        <dbReference type="ARBA" id="ARBA00022598"/>
    </source>
</evidence>
<dbReference type="PRINTS" id="PR00983">
    <property type="entry name" value="TRNASYNTHCYS"/>
</dbReference>
<dbReference type="NCBIfam" id="TIGR03447">
    <property type="entry name" value="mycothiol_MshC"/>
    <property type="match status" value="1"/>
</dbReference>
<feature type="short sequence motif" description="'ERGGDP' region" evidence="10">
    <location>
        <begin position="187"/>
        <end position="192"/>
    </location>
</feature>
<evidence type="ECO:0000256" key="3">
    <source>
        <dbReference type="ARBA" id="ARBA00011245"/>
    </source>
</evidence>
<evidence type="ECO:0000259" key="11">
    <source>
        <dbReference type="Pfam" id="PF01406"/>
    </source>
</evidence>
<evidence type="ECO:0000313" key="12">
    <source>
        <dbReference type="EMBL" id="WOC14114.1"/>
    </source>
</evidence>
<dbReference type="Pfam" id="PF01406">
    <property type="entry name" value="tRNA-synt_1e"/>
    <property type="match status" value="1"/>
</dbReference>
<evidence type="ECO:0000256" key="1">
    <source>
        <dbReference type="ARBA" id="ARBA00003679"/>
    </source>
</evidence>
<evidence type="ECO:0000256" key="5">
    <source>
        <dbReference type="ARBA" id="ARBA00022723"/>
    </source>
</evidence>
<name>A0AA97CX50_9ACTN</name>